<dbReference type="InterPro" id="IPR002104">
    <property type="entry name" value="Integrase_catalytic"/>
</dbReference>
<organism evidence="3 4">
    <name type="scientific">Streptosporangium amethystogenes subsp. fukuiense</name>
    <dbReference type="NCBI Taxonomy" id="698418"/>
    <lineage>
        <taxon>Bacteria</taxon>
        <taxon>Bacillati</taxon>
        <taxon>Actinomycetota</taxon>
        <taxon>Actinomycetes</taxon>
        <taxon>Streptosporangiales</taxon>
        <taxon>Streptosporangiaceae</taxon>
        <taxon>Streptosporangium</taxon>
    </lineage>
</organism>
<dbReference type="PROSITE" id="PS51898">
    <property type="entry name" value="TYR_RECOMBINASE"/>
    <property type="match status" value="1"/>
</dbReference>
<dbReference type="SUPFAM" id="SSF56349">
    <property type="entry name" value="DNA breaking-rejoining enzymes"/>
    <property type="match status" value="1"/>
</dbReference>
<dbReference type="InterPro" id="IPR011010">
    <property type="entry name" value="DNA_brk_join_enz"/>
</dbReference>
<dbReference type="Pfam" id="PF00589">
    <property type="entry name" value="Phage_integrase"/>
    <property type="match status" value="1"/>
</dbReference>
<dbReference type="RefSeq" id="WP_343973058.1">
    <property type="nucleotide sequence ID" value="NZ_BAAAGK010000098.1"/>
</dbReference>
<reference evidence="4" key="1">
    <citation type="journal article" date="2019" name="Int. J. Syst. Evol. Microbiol.">
        <title>The Global Catalogue of Microorganisms (GCM) 10K type strain sequencing project: providing services to taxonomists for standard genome sequencing and annotation.</title>
        <authorList>
            <consortium name="The Broad Institute Genomics Platform"/>
            <consortium name="The Broad Institute Genome Sequencing Center for Infectious Disease"/>
            <person name="Wu L."/>
            <person name="Ma J."/>
        </authorList>
    </citation>
    <scope>NUCLEOTIDE SEQUENCE [LARGE SCALE GENOMIC DNA]</scope>
    <source>
        <strain evidence="4">JCM 10083</strain>
    </source>
</reference>
<evidence type="ECO:0000313" key="3">
    <source>
        <dbReference type="EMBL" id="MFC7606221.1"/>
    </source>
</evidence>
<keyword evidence="4" id="KW-1185">Reference proteome</keyword>
<sequence>MINSANVNRDFKALLQRVSLRMIHFHGLRHSYASLLLDQGMDLVVIKELLGHAHISITVDTYAYVRLRLQCEVIERMAGALDDHPET</sequence>
<dbReference type="InterPro" id="IPR013762">
    <property type="entry name" value="Integrase-like_cat_sf"/>
</dbReference>
<protein>
    <submittedName>
        <fullName evidence="3">Tyrosine-type recombinase/integrase</fullName>
    </submittedName>
</protein>
<keyword evidence="1" id="KW-0233">DNA recombination</keyword>
<accession>A0ABW2TDA9</accession>
<dbReference type="Proteomes" id="UP001596514">
    <property type="component" value="Unassembled WGS sequence"/>
</dbReference>
<evidence type="ECO:0000259" key="2">
    <source>
        <dbReference type="PROSITE" id="PS51898"/>
    </source>
</evidence>
<name>A0ABW2TDA9_9ACTN</name>
<dbReference type="Gene3D" id="1.10.443.10">
    <property type="entry name" value="Intergrase catalytic core"/>
    <property type="match status" value="1"/>
</dbReference>
<comment type="caution">
    <text evidence="3">The sequence shown here is derived from an EMBL/GenBank/DDBJ whole genome shotgun (WGS) entry which is preliminary data.</text>
</comment>
<gene>
    <name evidence="3" type="ORF">ACFQVD_39585</name>
</gene>
<evidence type="ECO:0000313" key="4">
    <source>
        <dbReference type="Proteomes" id="UP001596514"/>
    </source>
</evidence>
<evidence type="ECO:0000256" key="1">
    <source>
        <dbReference type="ARBA" id="ARBA00023172"/>
    </source>
</evidence>
<dbReference type="EMBL" id="JBHTEE010000001">
    <property type="protein sequence ID" value="MFC7606221.1"/>
    <property type="molecule type" value="Genomic_DNA"/>
</dbReference>
<proteinExistence type="predicted"/>
<feature type="domain" description="Tyr recombinase" evidence="2">
    <location>
        <begin position="1"/>
        <end position="75"/>
    </location>
</feature>